<feature type="signal peptide" evidence="1">
    <location>
        <begin position="1"/>
        <end position="20"/>
    </location>
</feature>
<evidence type="ECO:0000313" key="4">
    <source>
        <dbReference type="Proteomes" id="UP001601444"/>
    </source>
</evidence>
<evidence type="ECO:0000256" key="1">
    <source>
        <dbReference type="SAM" id="SignalP"/>
    </source>
</evidence>
<dbReference type="Proteomes" id="UP001601444">
    <property type="component" value="Unassembled WGS sequence"/>
</dbReference>
<dbReference type="InterPro" id="IPR058334">
    <property type="entry name" value="DUF8021"/>
</dbReference>
<keyword evidence="1" id="KW-0732">Signal</keyword>
<dbReference type="Pfam" id="PF26061">
    <property type="entry name" value="DUF8021"/>
    <property type="match status" value="1"/>
</dbReference>
<evidence type="ECO:0000313" key="3">
    <source>
        <dbReference type="EMBL" id="MFF0543050.1"/>
    </source>
</evidence>
<dbReference type="RefSeq" id="WP_043656300.1">
    <property type="nucleotide sequence ID" value="NZ_JBIAMX010000004.1"/>
</dbReference>
<accession>A0ABW6PKY1</accession>
<organism evidence="3 4">
    <name type="scientific">Nocardia thailandica</name>
    <dbReference type="NCBI Taxonomy" id="257275"/>
    <lineage>
        <taxon>Bacteria</taxon>
        <taxon>Bacillati</taxon>
        <taxon>Actinomycetota</taxon>
        <taxon>Actinomycetes</taxon>
        <taxon>Mycobacteriales</taxon>
        <taxon>Nocardiaceae</taxon>
        <taxon>Nocardia</taxon>
    </lineage>
</organism>
<reference evidence="3 4" key="1">
    <citation type="submission" date="2024-10" db="EMBL/GenBank/DDBJ databases">
        <title>The Natural Products Discovery Center: Release of the First 8490 Sequenced Strains for Exploring Actinobacteria Biosynthetic Diversity.</title>
        <authorList>
            <person name="Kalkreuter E."/>
            <person name="Kautsar S.A."/>
            <person name="Yang D."/>
            <person name="Bader C.D."/>
            <person name="Teijaro C.N."/>
            <person name="Fluegel L."/>
            <person name="Davis C.M."/>
            <person name="Simpson J.R."/>
            <person name="Lauterbach L."/>
            <person name="Steele A.D."/>
            <person name="Gui C."/>
            <person name="Meng S."/>
            <person name="Li G."/>
            <person name="Viehrig K."/>
            <person name="Ye F."/>
            <person name="Su P."/>
            <person name="Kiefer A.F."/>
            <person name="Nichols A."/>
            <person name="Cepeda A.J."/>
            <person name="Yan W."/>
            <person name="Fan B."/>
            <person name="Jiang Y."/>
            <person name="Adhikari A."/>
            <person name="Zheng C.-J."/>
            <person name="Schuster L."/>
            <person name="Cowan T.M."/>
            <person name="Smanski M.J."/>
            <person name="Chevrette M.G."/>
            <person name="De Carvalho L.P.S."/>
            <person name="Shen B."/>
        </authorList>
    </citation>
    <scope>NUCLEOTIDE SEQUENCE [LARGE SCALE GENOMIC DNA]</scope>
    <source>
        <strain evidence="3 4">NPDC004045</strain>
    </source>
</reference>
<feature type="domain" description="DUF8021" evidence="2">
    <location>
        <begin position="28"/>
        <end position="135"/>
    </location>
</feature>
<protein>
    <recommendedName>
        <fullName evidence="2">DUF8021 domain-containing protein</fullName>
    </recommendedName>
</protein>
<comment type="caution">
    <text evidence="3">The sequence shown here is derived from an EMBL/GenBank/DDBJ whole genome shotgun (WGS) entry which is preliminary data.</text>
</comment>
<dbReference type="EMBL" id="JBIAMX010000004">
    <property type="protein sequence ID" value="MFF0543050.1"/>
    <property type="molecule type" value="Genomic_DNA"/>
</dbReference>
<sequence>MRLRVLHITFGVLTAAVALAPGAAAESPRSAIARAYLDALVSHDASAVPFAPGATRVEAGIQTGYSGPQLAHDLENGPQYRIIDRIRDLEITESGDLVTTHYLLDTGWSGIPLTTVEIHETFRIPDGTIHEIVATITPR</sequence>
<keyword evidence="4" id="KW-1185">Reference proteome</keyword>
<feature type="chain" id="PRO_5047542439" description="DUF8021 domain-containing protein" evidence="1">
    <location>
        <begin position="21"/>
        <end position="139"/>
    </location>
</feature>
<evidence type="ECO:0000259" key="2">
    <source>
        <dbReference type="Pfam" id="PF26061"/>
    </source>
</evidence>
<proteinExistence type="predicted"/>
<gene>
    <name evidence="3" type="ORF">ACFYTF_09435</name>
</gene>
<name>A0ABW6PKY1_9NOCA</name>